<name>A0A4D6LVJ6_VIGUN</name>
<dbReference type="EMBL" id="CP039349">
    <property type="protein sequence ID" value="QCD92952.1"/>
    <property type="molecule type" value="Genomic_DNA"/>
</dbReference>
<keyword evidence="3" id="KW-1185">Reference proteome</keyword>
<dbReference type="Proteomes" id="UP000501690">
    <property type="component" value="Linkage Group LG5"/>
</dbReference>
<dbReference type="AlphaFoldDB" id="A0A4D6LVJ6"/>
<dbReference type="InterPro" id="IPR058570">
    <property type="entry name" value="HROB_OB"/>
</dbReference>
<organism evidence="2 3">
    <name type="scientific">Vigna unguiculata</name>
    <name type="common">Cowpea</name>
    <dbReference type="NCBI Taxonomy" id="3917"/>
    <lineage>
        <taxon>Eukaryota</taxon>
        <taxon>Viridiplantae</taxon>
        <taxon>Streptophyta</taxon>
        <taxon>Embryophyta</taxon>
        <taxon>Tracheophyta</taxon>
        <taxon>Spermatophyta</taxon>
        <taxon>Magnoliopsida</taxon>
        <taxon>eudicotyledons</taxon>
        <taxon>Gunneridae</taxon>
        <taxon>Pentapetalae</taxon>
        <taxon>rosids</taxon>
        <taxon>fabids</taxon>
        <taxon>Fabales</taxon>
        <taxon>Fabaceae</taxon>
        <taxon>Papilionoideae</taxon>
        <taxon>50 kb inversion clade</taxon>
        <taxon>NPAAA clade</taxon>
        <taxon>indigoferoid/millettioid clade</taxon>
        <taxon>Phaseoleae</taxon>
        <taxon>Vigna</taxon>
    </lineage>
</organism>
<protein>
    <recommendedName>
        <fullName evidence="1">Homologous recombination OB-fold protein OB-fold domain-containing protein</fullName>
    </recommendedName>
</protein>
<evidence type="ECO:0000313" key="3">
    <source>
        <dbReference type="Proteomes" id="UP000501690"/>
    </source>
</evidence>
<dbReference type="InterPro" id="IPR028045">
    <property type="entry name" value="HROB"/>
</dbReference>
<sequence>MEPWKGLDVEEEDLASFLQKCNSSTTLIPGPAGNVQAAIINRGSEHAQSTQEFAQSITVASYERDFKSNAWLWAEKFIKFHGLVKDGDINNSAHLGSCDRTGILPFVACIVKQCNPNGLGDMQICVKDPTGTVWASVHQKVLLHPEYGRDLTVGAVLLLNTQVATFGHRHQICYLNIIVRNIVKIFKADICEPTDELVQATMKPLIEPHPSLDPKVQEILKKFVNPSTQSVAHIGETSSNIEPSQNVDD</sequence>
<dbReference type="GO" id="GO:0000725">
    <property type="term" value="P:recombinational repair"/>
    <property type="evidence" value="ECO:0007669"/>
    <property type="project" value="InterPro"/>
</dbReference>
<evidence type="ECO:0000259" key="1">
    <source>
        <dbReference type="Pfam" id="PF15072"/>
    </source>
</evidence>
<proteinExistence type="predicted"/>
<feature type="domain" description="Homologous recombination OB-fold protein OB-fold" evidence="1">
    <location>
        <begin position="105"/>
        <end position="188"/>
    </location>
</feature>
<gene>
    <name evidence="2" type="ORF">DEO72_LG5g1021</name>
</gene>
<dbReference type="Pfam" id="PF15072">
    <property type="entry name" value="HROB"/>
    <property type="match status" value="1"/>
</dbReference>
<accession>A0A4D6LVJ6</accession>
<dbReference type="PANTHER" id="PTHR14523">
    <property type="entry name" value="UNCHARACTERIZED PROTEIN C17ORF53 HOMOLOG"/>
    <property type="match status" value="1"/>
</dbReference>
<dbReference type="PANTHER" id="PTHR14523:SF1">
    <property type="entry name" value="HOMOLOGOUS RECOMBINATION OB-FOLD PROTEIN"/>
    <property type="match status" value="1"/>
</dbReference>
<reference evidence="2 3" key="1">
    <citation type="submission" date="2019-04" db="EMBL/GenBank/DDBJ databases">
        <title>An improved genome assembly and genetic linkage map for asparagus bean, Vigna unguiculata ssp. sesquipedialis.</title>
        <authorList>
            <person name="Xia Q."/>
            <person name="Zhang R."/>
            <person name="Dong Y."/>
        </authorList>
    </citation>
    <scope>NUCLEOTIDE SEQUENCE [LARGE SCALE GENOMIC DNA]</scope>
    <source>
        <tissue evidence="2">Leaf</tissue>
    </source>
</reference>
<evidence type="ECO:0000313" key="2">
    <source>
        <dbReference type="EMBL" id="QCD92952.1"/>
    </source>
</evidence>